<proteinExistence type="predicted"/>
<dbReference type="RefSeq" id="WP_197014647.1">
    <property type="nucleotide sequence ID" value="NZ_BAABES010000009.1"/>
</dbReference>
<reference evidence="1" key="1">
    <citation type="submission" date="2020-11" db="EMBL/GenBank/DDBJ databases">
        <title>Sequencing the genomes of 1000 actinobacteria strains.</title>
        <authorList>
            <person name="Klenk H.-P."/>
        </authorList>
    </citation>
    <scope>NUCLEOTIDE SEQUENCE</scope>
    <source>
        <strain evidence="1">DSM 43175</strain>
    </source>
</reference>
<evidence type="ECO:0000313" key="1">
    <source>
        <dbReference type="EMBL" id="MBG6092468.1"/>
    </source>
</evidence>
<protein>
    <submittedName>
        <fullName evidence="1">Uncharacterized protein</fullName>
    </submittedName>
</protein>
<accession>A0A931DTN2</accession>
<dbReference type="EMBL" id="JADOUA010000001">
    <property type="protein sequence ID" value="MBG6092468.1"/>
    <property type="molecule type" value="Genomic_DNA"/>
</dbReference>
<evidence type="ECO:0000313" key="2">
    <source>
        <dbReference type="Proteomes" id="UP000614047"/>
    </source>
</evidence>
<name>A0A931DTN2_9ACTN</name>
<dbReference type="AlphaFoldDB" id="A0A931DTN2"/>
<keyword evidence="2" id="KW-1185">Reference proteome</keyword>
<gene>
    <name evidence="1" type="ORF">IW256_006581</name>
</gene>
<dbReference type="Proteomes" id="UP000614047">
    <property type="component" value="Unassembled WGS sequence"/>
</dbReference>
<organism evidence="1 2">
    <name type="scientific">Actinomadura viridis</name>
    <dbReference type="NCBI Taxonomy" id="58110"/>
    <lineage>
        <taxon>Bacteria</taxon>
        <taxon>Bacillati</taxon>
        <taxon>Actinomycetota</taxon>
        <taxon>Actinomycetes</taxon>
        <taxon>Streptosporangiales</taxon>
        <taxon>Thermomonosporaceae</taxon>
        <taxon>Actinomadura</taxon>
    </lineage>
</organism>
<sequence length="84" mass="9226">MICHDLARVGFRNTVALTRPENRVAHLVALCEQIRQTALPWFAGTRDPQQLAALAPEALLGPFAFAPDLVEFLSCVESAIRPGR</sequence>
<comment type="caution">
    <text evidence="1">The sequence shown here is derived from an EMBL/GenBank/DDBJ whole genome shotgun (WGS) entry which is preliminary data.</text>
</comment>